<evidence type="ECO:0000313" key="1">
    <source>
        <dbReference type="EMBL" id="SDY13762.1"/>
    </source>
</evidence>
<gene>
    <name evidence="1" type="ORF">SAMN05660209_02069</name>
</gene>
<dbReference type="Proteomes" id="UP000198921">
    <property type="component" value="Unassembled WGS sequence"/>
</dbReference>
<proteinExistence type="predicted"/>
<name>A0A1H3HE62_9ACTN</name>
<sequence length="64" mass="7115">MEPSEWVTWEDCPHCRRPAAVGWMGARPTEFDCPRGCRLSAEQVHALAARRGRPPVDGLVRGVS</sequence>
<evidence type="ECO:0000313" key="2">
    <source>
        <dbReference type="Proteomes" id="UP000198921"/>
    </source>
</evidence>
<organism evidence="1 2">
    <name type="scientific">Geodermatophilus africanus</name>
    <dbReference type="NCBI Taxonomy" id="1137993"/>
    <lineage>
        <taxon>Bacteria</taxon>
        <taxon>Bacillati</taxon>
        <taxon>Actinomycetota</taxon>
        <taxon>Actinomycetes</taxon>
        <taxon>Geodermatophilales</taxon>
        <taxon>Geodermatophilaceae</taxon>
        <taxon>Geodermatophilus</taxon>
    </lineage>
</organism>
<dbReference type="EMBL" id="FNOT01000005">
    <property type="protein sequence ID" value="SDY13762.1"/>
    <property type="molecule type" value="Genomic_DNA"/>
</dbReference>
<keyword evidence="2" id="KW-1185">Reference proteome</keyword>
<protein>
    <submittedName>
        <fullName evidence="1">Uncharacterized protein</fullName>
    </submittedName>
</protein>
<dbReference type="AlphaFoldDB" id="A0A1H3HE62"/>
<reference evidence="2" key="1">
    <citation type="submission" date="2016-10" db="EMBL/GenBank/DDBJ databases">
        <authorList>
            <person name="Varghese N."/>
            <person name="Submissions S."/>
        </authorList>
    </citation>
    <scope>NUCLEOTIDE SEQUENCE [LARGE SCALE GENOMIC DNA]</scope>
    <source>
        <strain evidence="2">DSM 45422</strain>
    </source>
</reference>
<dbReference type="STRING" id="1137993.SAMN05660209_02069"/>
<accession>A0A1H3HE62</accession>